<evidence type="ECO:0000313" key="3">
    <source>
        <dbReference type="WBParaSite" id="jg8670"/>
    </source>
</evidence>
<sequence>MELYLFRPAEYQQLYNCSLYSIDQVPLKSVTYFLGNNIHFLFRCSTSLYICYWKKIETKLLQILFFLGIIDILCLPVCGLMTGYFIITGAFFAHILLLCFLQVFFV</sequence>
<reference evidence="3" key="1">
    <citation type="submission" date="2022-11" db="UniProtKB">
        <authorList>
            <consortium name="WormBaseParasite"/>
        </authorList>
    </citation>
    <scope>IDENTIFICATION</scope>
</reference>
<feature type="transmembrane region" description="Helical" evidence="1">
    <location>
        <begin position="84"/>
        <end position="105"/>
    </location>
</feature>
<dbReference type="InterPro" id="IPR019425">
    <property type="entry name" value="7TM_GPCR_serpentine_rcpt_Srt"/>
</dbReference>
<name>A0A915ERW5_9BILA</name>
<organism evidence="2 3">
    <name type="scientific">Ditylenchus dipsaci</name>
    <dbReference type="NCBI Taxonomy" id="166011"/>
    <lineage>
        <taxon>Eukaryota</taxon>
        <taxon>Metazoa</taxon>
        <taxon>Ecdysozoa</taxon>
        <taxon>Nematoda</taxon>
        <taxon>Chromadorea</taxon>
        <taxon>Rhabditida</taxon>
        <taxon>Tylenchina</taxon>
        <taxon>Tylenchomorpha</taxon>
        <taxon>Sphaerularioidea</taxon>
        <taxon>Anguinidae</taxon>
        <taxon>Anguininae</taxon>
        <taxon>Ditylenchus</taxon>
    </lineage>
</organism>
<dbReference type="AlphaFoldDB" id="A0A915ERW5"/>
<keyword evidence="1" id="KW-0472">Membrane</keyword>
<protein>
    <submittedName>
        <fullName evidence="3">Uncharacterized protein</fullName>
    </submittedName>
</protein>
<proteinExistence type="predicted"/>
<evidence type="ECO:0000256" key="1">
    <source>
        <dbReference type="SAM" id="Phobius"/>
    </source>
</evidence>
<dbReference type="Proteomes" id="UP000887574">
    <property type="component" value="Unplaced"/>
</dbReference>
<keyword evidence="1" id="KW-0812">Transmembrane</keyword>
<evidence type="ECO:0000313" key="2">
    <source>
        <dbReference type="Proteomes" id="UP000887574"/>
    </source>
</evidence>
<keyword evidence="2" id="KW-1185">Reference proteome</keyword>
<dbReference type="WBParaSite" id="jg8670">
    <property type="protein sequence ID" value="jg8670"/>
    <property type="gene ID" value="jg8670"/>
</dbReference>
<dbReference type="Pfam" id="PF10321">
    <property type="entry name" value="7TM_GPCR_Srt"/>
    <property type="match status" value="1"/>
</dbReference>
<feature type="transmembrane region" description="Helical" evidence="1">
    <location>
        <begin position="60"/>
        <end position="78"/>
    </location>
</feature>
<accession>A0A915ERW5</accession>
<keyword evidence="1" id="KW-1133">Transmembrane helix</keyword>